<dbReference type="Gene3D" id="3.30.40.10">
    <property type="entry name" value="Zinc/RING finger domain, C3HC4 (zinc finger)"/>
    <property type="match status" value="1"/>
</dbReference>
<dbReference type="InterPro" id="IPR013083">
    <property type="entry name" value="Znf_RING/FYVE/PHD"/>
</dbReference>
<evidence type="ECO:0000256" key="20">
    <source>
        <dbReference type="ARBA" id="ARBA00024209"/>
    </source>
</evidence>
<evidence type="ECO:0000313" key="24">
    <source>
        <dbReference type="EMBL" id="KAJ8451660.1"/>
    </source>
</evidence>
<name>A0A9Q1KYZ9_9CARY</name>
<keyword evidence="11" id="KW-0479">Metal-binding</keyword>
<feature type="transmembrane region" description="Helical" evidence="22">
    <location>
        <begin position="55"/>
        <end position="77"/>
    </location>
</feature>
<dbReference type="InterPro" id="IPR046956">
    <property type="entry name" value="RLP23-like"/>
</dbReference>
<feature type="domain" description="RING-type" evidence="23">
    <location>
        <begin position="145"/>
        <end position="187"/>
    </location>
</feature>
<evidence type="ECO:0000256" key="18">
    <source>
        <dbReference type="ARBA" id="ARBA00023136"/>
    </source>
</evidence>
<evidence type="ECO:0000256" key="14">
    <source>
        <dbReference type="ARBA" id="ARBA00022771"/>
    </source>
</evidence>
<dbReference type="PROSITE" id="PS50089">
    <property type="entry name" value="ZF_RING_2"/>
    <property type="match status" value="1"/>
</dbReference>
<dbReference type="AlphaFoldDB" id="A0A9Q1KYZ9"/>
<evidence type="ECO:0000256" key="5">
    <source>
        <dbReference type="ARBA" id="ARBA00009592"/>
    </source>
</evidence>
<evidence type="ECO:0000256" key="3">
    <source>
        <dbReference type="ARBA" id="ARBA00004479"/>
    </source>
</evidence>
<evidence type="ECO:0000313" key="25">
    <source>
        <dbReference type="Proteomes" id="UP001153076"/>
    </source>
</evidence>
<dbReference type="GO" id="GO:0061630">
    <property type="term" value="F:ubiquitin protein ligase activity"/>
    <property type="evidence" value="ECO:0007669"/>
    <property type="project" value="UniProtKB-EC"/>
</dbReference>
<evidence type="ECO:0000256" key="8">
    <source>
        <dbReference type="ARBA" id="ARBA00022614"/>
    </source>
</evidence>
<evidence type="ECO:0000256" key="9">
    <source>
        <dbReference type="ARBA" id="ARBA00022679"/>
    </source>
</evidence>
<dbReference type="SUPFAM" id="SSF57850">
    <property type="entry name" value="RING/U-box"/>
    <property type="match status" value="1"/>
</dbReference>
<evidence type="ECO:0000256" key="19">
    <source>
        <dbReference type="ARBA" id="ARBA00023180"/>
    </source>
</evidence>
<sequence>MLWVQSQIIHRDGLISLRSSSFWSFTSSHNFFQRDRTFKAPSSPSSPSVGKISPAVLFVIIILAVVFFISGFLHLLIRILKKQRPPSSFVGSNRYPENILGPDALQRQLQQLFNIHDSGLDQALIDTLPVFHYKEIVGLKEPFDCAVCLSEFSEQDKLRLLPLCSHAFHIDCIDTWLQSNSSCPICRAVLYTPGLGIDNPVFDFEDLKDYEDGFGIPCNVGRVGVGGMVHKPVEIEIATEKRVFPVRLGKFRSTSNEREEGKDIGETSSSSLDARRCHSMGSYQYIVTDSILEVALCSRRLHTGGTDAAPEFEIPKGRCGQIGNFTTTIGDAEARKITAGCKNESLSISKIWLWSKKGKFQHSSNTDFSGIRLIISPPKSSDVLPLFAVSEPVLLSPCDDKLSFVHGVGKVSIGSEDTMPPPAGAKERASWVSGLPALCGLSLLALQPSHYEKSALLHFKQSFTINCAVASESAHAYPKIKSRGADRGTAVCGTASAAMRRPAMSLDFTSEAAASKAPSLPTVPSLNSPIFSILPSVTITSIIQESPWNFGRLSKLVSLDLSDSAFSGQIPLAISNLRMLSVLHLSSQNDKADGELKLQDPSLEKLVQNLTHLKELYLEQVDISSSVPIILANLTFLKAVSLQFCHLYGQFPTSIFHLPHLEELYLYGNQDIEGFLPEFQGDSSLRVLTLSLTSFQGKLPSSIGKLANPEVLDLGNCHFSGPIPFSLGNLTKLTYLDLGGDHDNNVFSGDLPSSVTDLTQVLLLSLSNLNSRPERLISWLSSLSKLTDLYLRYVNLGGEVPSVIADFTSLKALGLLQNQLSGEIPRWLMNLTQLHSSSNMSSYLNEVFDISNNRLSGQIPNCISDLSSSPLVLNLEGNKFHGTIPEPCPISCKLKMINLSSNQLEGSLPRSLANCLDLELIASGTKFQLAVKSKLYLSTKTEEYDYSITITNKGNDLQYMKKVLTVFRAIDFSSNNFTGMIPNCIGELNGLQAVNLSNNNLQGKIPSSLANMSHLESLDLSNNRLSGQIPQGLTQLTSLEVFNVSYNLLKGPIPQGRQFWTFDDSSFIGNSGLCGTPLSNKCGNPFEPEPSSVPKESTDDTEEDSMLIDWIIRCLGYISGFAVGCALGKYITDRYHEWFMDTFGRRRTGPRPRGKKAARPTN</sequence>
<keyword evidence="18 22" id="KW-0472">Membrane</keyword>
<comment type="catalytic activity">
    <reaction evidence="1">
        <text>S-ubiquitinyl-[E2 ubiquitin-conjugating enzyme]-L-cysteine + [acceptor protein]-L-lysine = [E2 ubiquitin-conjugating enzyme]-L-cysteine + N(6)-ubiquitinyl-[acceptor protein]-L-lysine.</text>
        <dbReference type="EC" id="2.3.2.27"/>
    </reaction>
</comment>
<evidence type="ECO:0000256" key="21">
    <source>
        <dbReference type="PROSITE-ProRule" id="PRU00175"/>
    </source>
</evidence>
<dbReference type="PANTHER" id="PTHR48061:SF12">
    <property type="entry name" value="DISEASE RESISTANCE LIKE PROTEIN"/>
    <property type="match status" value="1"/>
</dbReference>
<reference evidence="24" key="1">
    <citation type="submission" date="2022-04" db="EMBL/GenBank/DDBJ databases">
        <title>Carnegiea gigantea Genome sequencing and assembly v2.</title>
        <authorList>
            <person name="Copetti D."/>
            <person name="Sanderson M.J."/>
            <person name="Burquez A."/>
            <person name="Wojciechowski M.F."/>
        </authorList>
    </citation>
    <scope>NUCLEOTIDE SEQUENCE</scope>
    <source>
        <strain evidence="24">SGP5-SGP5p</strain>
        <tissue evidence="24">Aerial part</tissue>
    </source>
</reference>
<dbReference type="EMBL" id="JAKOGI010000008">
    <property type="protein sequence ID" value="KAJ8451660.1"/>
    <property type="molecule type" value="Genomic_DNA"/>
</dbReference>
<gene>
    <name evidence="24" type="ORF">Cgig2_018294</name>
</gene>
<evidence type="ECO:0000256" key="15">
    <source>
        <dbReference type="ARBA" id="ARBA00022786"/>
    </source>
</evidence>
<dbReference type="Pfam" id="PF13639">
    <property type="entry name" value="zf-RING_2"/>
    <property type="match status" value="1"/>
</dbReference>
<keyword evidence="16" id="KW-0862">Zinc</keyword>
<dbReference type="FunFam" id="3.80.10.10:FF:000213">
    <property type="entry name" value="Tyrosine-sulfated glycopeptide receptor 1"/>
    <property type="match status" value="1"/>
</dbReference>
<keyword evidence="7" id="KW-1003">Cell membrane</keyword>
<evidence type="ECO:0000256" key="12">
    <source>
        <dbReference type="ARBA" id="ARBA00022729"/>
    </source>
</evidence>
<evidence type="ECO:0000256" key="6">
    <source>
        <dbReference type="ARBA" id="ARBA00012483"/>
    </source>
</evidence>
<dbReference type="InterPro" id="IPR001841">
    <property type="entry name" value="Znf_RING"/>
</dbReference>
<keyword evidence="12" id="KW-0732">Signal</keyword>
<accession>A0A9Q1KYZ9</accession>
<comment type="similarity">
    <text evidence="5">Belongs to the RLP family.</text>
</comment>
<evidence type="ECO:0000256" key="13">
    <source>
        <dbReference type="ARBA" id="ARBA00022737"/>
    </source>
</evidence>
<keyword evidence="17 22" id="KW-1133">Transmembrane helix</keyword>
<dbReference type="SUPFAM" id="SSF52047">
    <property type="entry name" value="RNI-like"/>
    <property type="match status" value="1"/>
</dbReference>
<evidence type="ECO:0000256" key="11">
    <source>
        <dbReference type="ARBA" id="ARBA00022723"/>
    </source>
</evidence>
<keyword evidence="15" id="KW-0833">Ubl conjugation pathway</keyword>
<evidence type="ECO:0000256" key="1">
    <source>
        <dbReference type="ARBA" id="ARBA00000900"/>
    </source>
</evidence>
<dbReference type="GO" id="GO:0008270">
    <property type="term" value="F:zinc ion binding"/>
    <property type="evidence" value="ECO:0007669"/>
    <property type="project" value="UniProtKB-KW"/>
</dbReference>
<comment type="caution">
    <text evidence="24">The sequence shown here is derived from an EMBL/GenBank/DDBJ whole genome shotgun (WGS) entry which is preliminary data.</text>
</comment>
<keyword evidence="25" id="KW-1185">Reference proteome</keyword>
<evidence type="ECO:0000259" key="23">
    <source>
        <dbReference type="PROSITE" id="PS50089"/>
    </source>
</evidence>
<dbReference type="InterPro" id="IPR001611">
    <property type="entry name" value="Leu-rich_rpt"/>
</dbReference>
<proteinExistence type="inferred from homology"/>
<evidence type="ECO:0000256" key="7">
    <source>
        <dbReference type="ARBA" id="ARBA00022475"/>
    </source>
</evidence>
<dbReference type="Gene3D" id="3.80.10.10">
    <property type="entry name" value="Ribonuclease Inhibitor"/>
    <property type="match status" value="3"/>
</dbReference>
<comment type="pathway">
    <text evidence="4">Protein modification; protein ubiquitination.</text>
</comment>
<dbReference type="Pfam" id="PF00560">
    <property type="entry name" value="LRR_1"/>
    <property type="match status" value="3"/>
</dbReference>
<keyword evidence="10 22" id="KW-0812">Transmembrane</keyword>
<evidence type="ECO:0000256" key="16">
    <source>
        <dbReference type="ARBA" id="ARBA00022833"/>
    </source>
</evidence>
<evidence type="ECO:0000256" key="10">
    <source>
        <dbReference type="ARBA" id="ARBA00022692"/>
    </source>
</evidence>
<dbReference type="PROSITE" id="PS51450">
    <property type="entry name" value="LRR"/>
    <property type="match status" value="1"/>
</dbReference>
<protein>
    <recommendedName>
        <fullName evidence="6">RING-type E3 ubiquitin transferase</fullName>
        <ecNumber evidence="6">2.3.2.27</ecNumber>
    </recommendedName>
</protein>
<comment type="similarity">
    <text evidence="20">Belongs to the RING-type zinc finger family. ATL subfamily.</text>
</comment>
<keyword evidence="19" id="KW-0325">Glycoprotein</keyword>
<evidence type="ECO:0000256" key="17">
    <source>
        <dbReference type="ARBA" id="ARBA00022989"/>
    </source>
</evidence>
<dbReference type="PANTHER" id="PTHR48061">
    <property type="entry name" value="LEUCINE-RICH REPEAT RECEPTOR PROTEIN KINASE EMS1-LIKE-RELATED"/>
    <property type="match status" value="1"/>
</dbReference>
<dbReference type="EC" id="2.3.2.27" evidence="6"/>
<dbReference type="Proteomes" id="UP001153076">
    <property type="component" value="Unassembled WGS sequence"/>
</dbReference>
<keyword evidence="14 21" id="KW-0863">Zinc-finger</keyword>
<evidence type="ECO:0000256" key="4">
    <source>
        <dbReference type="ARBA" id="ARBA00004906"/>
    </source>
</evidence>
<dbReference type="InterPro" id="IPR032675">
    <property type="entry name" value="LRR_dom_sf"/>
</dbReference>
<keyword evidence="8" id="KW-0433">Leucine-rich repeat</keyword>
<dbReference type="FunFam" id="3.30.40.10:FF:000187">
    <property type="entry name" value="E3 ubiquitin-protein ligase ATL6"/>
    <property type="match status" value="1"/>
</dbReference>
<dbReference type="CDD" id="cd16461">
    <property type="entry name" value="RING-H2_EL5-like"/>
    <property type="match status" value="1"/>
</dbReference>
<evidence type="ECO:0000256" key="2">
    <source>
        <dbReference type="ARBA" id="ARBA00004236"/>
    </source>
</evidence>
<organism evidence="24 25">
    <name type="scientific">Carnegiea gigantea</name>
    <dbReference type="NCBI Taxonomy" id="171969"/>
    <lineage>
        <taxon>Eukaryota</taxon>
        <taxon>Viridiplantae</taxon>
        <taxon>Streptophyta</taxon>
        <taxon>Embryophyta</taxon>
        <taxon>Tracheophyta</taxon>
        <taxon>Spermatophyta</taxon>
        <taxon>Magnoliopsida</taxon>
        <taxon>eudicotyledons</taxon>
        <taxon>Gunneridae</taxon>
        <taxon>Pentapetalae</taxon>
        <taxon>Caryophyllales</taxon>
        <taxon>Cactineae</taxon>
        <taxon>Cactaceae</taxon>
        <taxon>Cactoideae</taxon>
        <taxon>Echinocereeae</taxon>
        <taxon>Carnegiea</taxon>
    </lineage>
</organism>
<dbReference type="GO" id="GO:0005886">
    <property type="term" value="C:plasma membrane"/>
    <property type="evidence" value="ECO:0007669"/>
    <property type="project" value="UniProtKB-SubCell"/>
</dbReference>
<keyword evidence="9" id="KW-0808">Transferase</keyword>
<dbReference type="SUPFAM" id="SSF52058">
    <property type="entry name" value="L domain-like"/>
    <property type="match status" value="1"/>
</dbReference>
<evidence type="ECO:0000256" key="22">
    <source>
        <dbReference type="SAM" id="Phobius"/>
    </source>
</evidence>
<dbReference type="OrthoDB" id="8062037at2759"/>
<comment type="subcellular location">
    <subcellularLocation>
        <location evidence="2">Cell membrane</location>
    </subcellularLocation>
    <subcellularLocation>
        <location evidence="3">Membrane</location>
        <topology evidence="3">Single-pass type I membrane protein</topology>
    </subcellularLocation>
</comment>
<dbReference type="Pfam" id="PF13855">
    <property type="entry name" value="LRR_8"/>
    <property type="match status" value="1"/>
</dbReference>
<keyword evidence="13" id="KW-0677">Repeat</keyword>
<dbReference type="SMART" id="SM00184">
    <property type="entry name" value="RING"/>
    <property type="match status" value="1"/>
</dbReference>